<evidence type="ECO:0000313" key="2">
    <source>
        <dbReference type="Proteomes" id="UP000230423"/>
    </source>
</evidence>
<sequence>MGDENPLIQSTTSTSPSTIIRRYENGVLTSLATVIVCFRSLYGAVAVNHANSPYSTLIIGDYSILRRPARIFCPRFHNRPQKTTNLPASDLKY</sequence>
<proteinExistence type="predicted"/>
<keyword evidence="2" id="KW-1185">Reference proteome</keyword>
<reference evidence="1 2" key="1">
    <citation type="submission" date="2015-09" db="EMBL/GenBank/DDBJ databases">
        <title>Draft genome of the parasitic nematode Teladorsagia circumcincta isolate WARC Sus (inbred).</title>
        <authorList>
            <person name="Mitreva M."/>
        </authorList>
    </citation>
    <scope>NUCLEOTIDE SEQUENCE [LARGE SCALE GENOMIC DNA]</scope>
    <source>
        <strain evidence="1 2">S</strain>
    </source>
</reference>
<dbReference type="EMBL" id="KZ345481">
    <property type="protein sequence ID" value="PIO73308.1"/>
    <property type="molecule type" value="Genomic_DNA"/>
</dbReference>
<protein>
    <submittedName>
        <fullName evidence="1">Uncharacterized protein</fullName>
    </submittedName>
</protein>
<dbReference type="OrthoDB" id="5850978at2759"/>
<accession>A0A2G9USQ7</accession>
<organism evidence="1 2">
    <name type="scientific">Teladorsagia circumcincta</name>
    <name type="common">Brown stomach worm</name>
    <name type="synonym">Ostertagia circumcincta</name>
    <dbReference type="NCBI Taxonomy" id="45464"/>
    <lineage>
        <taxon>Eukaryota</taxon>
        <taxon>Metazoa</taxon>
        <taxon>Ecdysozoa</taxon>
        <taxon>Nematoda</taxon>
        <taxon>Chromadorea</taxon>
        <taxon>Rhabditida</taxon>
        <taxon>Rhabditina</taxon>
        <taxon>Rhabditomorpha</taxon>
        <taxon>Strongyloidea</taxon>
        <taxon>Trichostrongylidae</taxon>
        <taxon>Teladorsagia</taxon>
    </lineage>
</organism>
<dbReference type="AlphaFoldDB" id="A0A2G9USQ7"/>
<gene>
    <name evidence="1" type="ORF">TELCIR_04730</name>
</gene>
<dbReference type="Proteomes" id="UP000230423">
    <property type="component" value="Unassembled WGS sequence"/>
</dbReference>
<evidence type="ECO:0000313" key="1">
    <source>
        <dbReference type="EMBL" id="PIO73308.1"/>
    </source>
</evidence>
<name>A0A2G9USQ7_TELCI</name>